<reference evidence="12 13" key="2">
    <citation type="journal article" date="2012" name="Stand. Genomic Sci.">
        <title>Complete genome sequence of the sulfate-reducing firmicute Desulfotomaculum ruminis type strain (DL(T)).</title>
        <authorList>
            <person name="Spring S."/>
            <person name="Visser M."/>
            <person name="Lu M."/>
            <person name="Copeland A."/>
            <person name="Lapidus A."/>
            <person name="Lucas S."/>
            <person name="Cheng J.F."/>
            <person name="Han C."/>
            <person name="Tapia R."/>
            <person name="Goodwin L.A."/>
            <person name="Pitluck S."/>
            <person name="Ivanova N."/>
            <person name="Land M."/>
            <person name="Hauser L."/>
            <person name="Larimer F."/>
            <person name="Rohde M."/>
            <person name="Goker M."/>
            <person name="Detter J.C."/>
            <person name="Kyrpides N.C."/>
            <person name="Woyke T."/>
            <person name="Schaap P.J."/>
            <person name="Plugge C.M."/>
            <person name="Muyzer G."/>
            <person name="Kuever J."/>
            <person name="Pereira I.A."/>
            <person name="Parshina S.N."/>
            <person name="Bernier-Latmani R."/>
            <person name="Stams A.J."/>
            <person name="Klenk H.P."/>
        </authorList>
    </citation>
    <scope>NUCLEOTIDE SEQUENCE [LARGE SCALE GENOMIC DNA]</scope>
    <source>
        <strain evidence="13">ATCC 23193 / DSM 2154 / NCIB 8452 / DL</strain>
    </source>
</reference>
<name>F6DU50_DESRL</name>
<keyword evidence="4 10" id="KW-0285">Flavoprotein</keyword>
<evidence type="ECO:0000256" key="10">
    <source>
        <dbReference type="HAMAP-Rule" id="MF_01037"/>
    </source>
</evidence>
<keyword evidence="13" id="KW-1185">Reference proteome</keyword>
<evidence type="ECO:0000259" key="11">
    <source>
        <dbReference type="Pfam" id="PF01134"/>
    </source>
</evidence>
<keyword evidence="9 10" id="KW-0520">NAD</keyword>
<keyword evidence="5 10" id="KW-0808">Transferase</keyword>
<evidence type="ECO:0000256" key="3">
    <source>
        <dbReference type="ARBA" id="ARBA00022603"/>
    </source>
</evidence>
<comment type="cofactor">
    <cofactor evidence="1 10">
        <name>FAD</name>
        <dbReference type="ChEBI" id="CHEBI:57692"/>
    </cofactor>
</comment>
<evidence type="ECO:0000313" key="12">
    <source>
        <dbReference type="EMBL" id="AEG60125.1"/>
    </source>
</evidence>
<evidence type="ECO:0000256" key="1">
    <source>
        <dbReference type="ARBA" id="ARBA00001974"/>
    </source>
</evidence>
<feature type="domain" description="MnmG N-terminal" evidence="11">
    <location>
        <begin position="5"/>
        <end position="369"/>
    </location>
</feature>
<reference evidence="13" key="1">
    <citation type="submission" date="2011-05" db="EMBL/GenBank/DDBJ databases">
        <title>Complete sequence of Desulfotomaculum ruminis DSM 2154.</title>
        <authorList>
            <person name="Lucas S."/>
            <person name="Copeland A."/>
            <person name="Lapidus A."/>
            <person name="Cheng J.-F."/>
            <person name="Goodwin L."/>
            <person name="Pitluck S."/>
            <person name="Lu M."/>
            <person name="Detter J.C."/>
            <person name="Han C."/>
            <person name="Tapia R."/>
            <person name="Land M."/>
            <person name="Hauser L."/>
            <person name="Kyrpides N."/>
            <person name="Ivanova N."/>
            <person name="Mikhailova N."/>
            <person name="Pagani I."/>
            <person name="Stams A.J.M."/>
            <person name="Plugge C.M."/>
            <person name="Muyzer G."/>
            <person name="Kuever J."/>
            <person name="Parshina S.N."/>
            <person name="Ivanova A.E."/>
            <person name="Nazina T.N."/>
            <person name="Brambilla E."/>
            <person name="Spring S."/>
            <person name="Klenk H.-P."/>
            <person name="Woyke T."/>
        </authorList>
    </citation>
    <scope>NUCLEOTIDE SEQUENCE [LARGE SCALE GENOMIC DNA]</scope>
    <source>
        <strain evidence="13">ATCC 23193 / DSM 2154 / NCIB 8452 / DL</strain>
    </source>
</reference>
<keyword evidence="2 10" id="KW-0963">Cytoplasm</keyword>
<dbReference type="InterPro" id="IPR004417">
    <property type="entry name" value="TrmFO"/>
</dbReference>
<comment type="catalytic activity">
    <reaction evidence="10">
        <text>uridine(54) in tRNA + (6R)-5,10-methylene-5,6,7,8-tetrahydrofolate + NADPH + H(+) = 5-methyluridine(54) in tRNA + (6S)-5,6,7,8-tetrahydrofolate + NADP(+)</text>
        <dbReference type="Rhea" id="RHEA:62372"/>
        <dbReference type="Rhea" id="RHEA-COMP:10167"/>
        <dbReference type="Rhea" id="RHEA-COMP:10193"/>
        <dbReference type="ChEBI" id="CHEBI:15378"/>
        <dbReference type="ChEBI" id="CHEBI:15636"/>
        <dbReference type="ChEBI" id="CHEBI:57453"/>
        <dbReference type="ChEBI" id="CHEBI:57783"/>
        <dbReference type="ChEBI" id="CHEBI:58349"/>
        <dbReference type="ChEBI" id="CHEBI:65315"/>
        <dbReference type="ChEBI" id="CHEBI:74447"/>
        <dbReference type="EC" id="2.1.1.74"/>
    </reaction>
</comment>
<keyword evidence="7 10" id="KW-0274">FAD</keyword>
<accession>F6DU50</accession>
<dbReference type="InterPro" id="IPR002218">
    <property type="entry name" value="MnmG-rel"/>
</dbReference>
<evidence type="ECO:0000256" key="5">
    <source>
        <dbReference type="ARBA" id="ARBA00022679"/>
    </source>
</evidence>
<evidence type="ECO:0000256" key="6">
    <source>
        <dbReference type="ARBA" id="ARBA00022694"/>
    </source>
</evidence>
<evidence type="ECO:0000256" key="9">
    <source>
        <dbReference type="ARBA" id="ARBA00023027"/>
    </source>
</evidence>
<dbReference type="Gene3D" id="3.50.50.60">
    <property type="entry name" value="FAD/NAD(P)-binding domain"/>
    <property type="match status" value="2"/>
</dbReference>
<evidence type="ECO:0000256" key="4">
    <source>
        <dbReference type="ARBA" id="ARBA00022630"/>
    </source>
</evidence>
<dbReference type="STRING" id="696281.Desru_1864"/>
<dbReference type="SUPFAM" id="SSF51905">
    <property type="entry name" value="FAD/NAD(P)-binding domain"/>
    <property type="match status" value="1"/>
</dbReference>
<dbReference type="EC" id="2.1.1.74" evidence="10"/>
<dbReference type="HOGENOM" id="CLU_033057_1_0_9"/>
<dbReference type="PANTHER" id="PTHR11806:SF2">
    <property type="entry name" value="METHYLENETETRAHYDROFOLATE--TRNA-(URACIL-5-)-METHYLTRANSFERASE TRMFO"/>
    <property type="match status" value="1"/>
</dbReference>
<dbReference type="GO" id="GO:0005829">
    <property type="term" value="C:cytosol"/>
    <property type="evidence" value="ECO:0007669"/>
    <property type="project" value="TreeGrafter"/>
</dbReference>
<evidence type="ECO:0000256" key="8">
    <source>
        <dbReference type="ARBA" id="ARBA00022857"/>
    </source>
</evidence>
<keyword evidence="3 10" id="KW-0489">Methyltransferase</keyword>
<organism evidence="12 13">
    <name type="scientific">Desulforamulus ruminis (strain ATCC 23193 / DSM 2154 / NCIMB 8452 / DL)</name>
    <name type="common">Desulfotomaculum ruminis</name>
    <dbReference type="NCBI Taxonomy" id="696281"/>
    <lineage>
        <taxon>Bacteria</taxon>
        <taxon>Bacillati</taxon>
        <taxon>Bacillota</taxon>
        <taxon>Clostridia</taxon>
        <taxon>Eubacteriales</taxon>
        <taxon>Peptococcaceae</taxon>
        <taxon>Desulforamulus</taxon>
    </lineage>
</organism>
<protein>
    <recommendedName>
        <fullName evidence="10">Methylenetetrahydrofolate--tRNA-(uracil-5-)-methyltransferase TrmFO</fullName>
        <ecNumber evidence="10">2.1.1.74</ecNumber>
    </recommendedName>
    <alternativeName>
        <fullName evidence="10">Folate-dependent tRNA (uracil-5-)-methyltransferase</fullName>
    </alternativeName>
    <alternativeName>
        <fullName evidence="10">Folate-dependent tRNA(M-5-U54)-methyltransferase</fullName>
    </alternativeName>
</protein>
<keyword evidence="6 10" id="KW-0819">tRNA processing</keyword>
<dbReference type="FunFam" id="3.50.50.60:FF:000035">
    <property type="entry name" value="Methylenetetrahydrofolate--tRNA-(uracil-5-)-methyltransferase TrmFO"/>
    <property type="match status" value="1"/>
</dbReference>
<dbReference type="InterPro" id="IPR036188">
    <property type="entry name" value="FAD/NAD-bd_sf"/>
</dbReference>
<dbReference type="OrthoDB" id="9803114at2"/>
<proteinExistence type="inferred from homology"/>
<dbReference type="PROSITE" id="PS01281">
    <property type="entry name" value="GIDA_2"/>
    <property type="match status" value="1"/>
</dbReference>
<comment type="function">
    <text evidence="10">Catalyzes the folate-dependent formation of 5-methyl-uridine at position 54 (M-5-U54) in all tRNAs.</text>
</comment>
<evidence type="ECO:0000256" key="7">
    <source>
        <dbReference type="ARBA" id="ARBA00022827"/>
    </source>
</evidence>
<dbReference type="InterPro" id="IPR020595">
    <property type="entry name" value="MnmG-rel_CS"/>
</dbReference>
<dbReference type="Proteomes" id="UP000009234">
    <property type="component" value="Chromosome"/>
</dbReference>
<feature type="binding site" evidence="10">
    <location>
        <begin position="10"/>
        <end position="15"/>
    </location>
    <ligand>
        <name>FAD</name>
        <dbReference type="ChEBI" id="CHEBI:57692"/>
    </ligand>
</feature>
<dbReference type="NCBIfam" id="NF003739">
    <property type="entry name" value="PRK05335.1"/>
    <property type="match status" value="1"/>
</dbReference>
<evidence type="ECO:0000313" key="13">
    <source>
        <dbReference type="Proteomes" id="UP000009234"/>
    </source>
</evidence>
<dbReference type="GO" id="GO:0002098">
    <property type="term" value="P:tRNA wobble uridine modification"/>
    <property type="evidence" value="ECO:0007669"/>
    <property type="project" value="TreeGrafter"/>
</dbReference>
<dbReference type="KEGG" id="dru:Desru_1864"/>
<dbReference type="eggNOG" id="COG1206">
    <property type="taxonomic scope" value="Bacteria"/>
</dbReference>
<dbReference type="GO" id="GO:0047151">
    <property type="term" value="F:tRNA (uracil(54)-C5)-methyltransferase activity, 5,10-methylenetetrahydrofolate-dependent"/>
    <property type="evidence" value="ECO:0007669"/>
    <property type="project" value="UniProtKB-UniRule"/>
</dbReference>
<comment type="similarity">
    <text evidence="10">Belongs to the MnmG family. TrmFO subfamily.</text>
</comment>
<dbReference type="EMBL" id="CP002780">
    <property type="protein sequence ID" value="AEG60125.1"/>
    <property type="molecule type" value="Genomic_DNA"/>
</dbReference>
<comment type="catalytic activity">
    <reaction evidence="10">
        <text>uridine(54) in tRNA + (6R)-5,10-methylene-5,6,7,8-tetrahydrofolate + NADH + H(+) = 5-methyluridine(54) in tRNA + (6S)-5,6,7,8-tetrahydrofolate + NAD(+)</text>
        <dbReference type="Rhea" id="RHEA:16873"/>
        <dbReference type="Rhea" id="RHEA-COMP:10167"/>
        <dbReference type="Rhea" id="RHEA-COMP:10193"/>
        <dbReference type="ChEBI" id="CHEBI:15378"/>
        <dbReference type="ChEBI" id="CHEBI:15636"/>
        <dbReference type="ChEBI" id="CHEBI:57453"/>
        <dbReference type="ChEBI" id="CHEBI:57540"/>
        <dbReference type="ChEBI" id="CHEBI:57945"/>
        <dbReference type="ChEBI" id="CHEBI:65315"/>
        <dbReference type="ChEBI" id="CHEBI:74447"/>
        <dbReference type="EC" id="2.1.1.74"/>
    </reaction>
</comment>
<dbReference type="InterPro" id="IPR040131">
    <property type="entry name" value="MnmG_N"/>
</dbReference>
<dbReference type="RefSeq" id="WP_013841889.1">
    <property type="nucleotide sequence ID" value="NC_015589.1"/>
</dbReference>
<dbReference type="HAMAP" id="MF_01037">
    <property type="entry name" value="TrmFO"/>
    <property type="match status" value="1"/>
</dbReference>
<dbReference type="AlphaFoldDB" id="F6DU50"/>
<sequence length="443" mass="49286">MTEDKVTVIGAGLAGSEAAWQLARRGIRVDLYEMRPHTFTPAHHTPLFSELVCSNSLRAAAVENAVGLLKEEMRQLGSLIMSRADAHQVPAGGALAVDRLGFSAAVTEALEQHPLVHIYREEITKIPERGMVIIATGPLTSPALSEEIARLTGDRHLYFYDAAAPIVALESLDMTKVFRASRYGKGEEAYLNCPMNREEYDVFYDALIQAERAPQKEFEKQIHFEGCMPVEVLASRGKETLLYGPLKPVGLTDPRTGKRPHGVVQLRQDNAEGTLYNLVGFQTNLKWGEQKRVFSLIPGLEEAEFVRFGVMHRNTYINSPVLLKPTLQFKQQENLFFAGQMTGVEGYVESAASGLVAGINAARLLKGEELLEWPRETAHGSLLHYITSTPTGNFQPMNVTFGLFPELPVKIKGKRERGKAHAQRALQKLADWVNKEKIEIVKR</sequence>
<keyword evidence="8 10" id="KW-0521">NADP</keyword>
<dbReference type="Pfam" id="PF01134">
    <property type="entry name" value="GIDA"/>
    <property type="match status" value="1"/>
</dbReference>
<dbReference type="GO" id="GO:0030488">
    <property type="term" value="P:tRNA methylation"/>
    <property type="evidence" value="ECO:0007669"/>
    <property type="project" value="TreeGrafter"/>
</dbReference>
<dbReference type="GO" id="GO:0050660">
    <property type="term" value="F:flavin adenine dinucleotide binding"/>
    <property type="evidence" value="ECO:0007669"/>
    <property type="project" value="UniProtKB-UniRule"/>
</dbReference>
<evidence type="ECO:0000256" key="2">
    <source>
        <dbReference type="ARBA" id="ARBA00022490"/>
    </source>
</evidence>
<dbReference type="PANTHER" id="PTHR11806">
    <property type="entry name" value="GLUCOSE INHIBITED DIVISION PROTEIN A"/>
    <property type="match status" value="1"/>
</dbReference>
<comment type="subcellular location">
    <subcellularLocation>
        <location evidence="10">Cytoplasm</location>
    </subcellularLocation>
</comment>
<gene>
    <name evidence="10" type="primary">trmFO</name>
    <name evidence="12" type="ordered locus">Desru_1864</name>
</gene>
<dbReference type="NCBIfam" id="TIGR00137">
    <property type="entry name" value="gid_trmFO"/>
    <property type="match status" value="1"/>
</dbReference>